<dbReference type="InterPro" id="IPR016024">
    <property type="entry name" value="ARM-type_fold"/>
</dbReference>
<accession>A0A1C0A850</accession>
<dbReference type="Proteomes" id="UP000093514">
    <property type="component" value="Unassembled WGS sequence"/>
</dbReference>
<proteinExistence type="predicted"/>
<organism evidence="2 3">
    <name type="scientific">Orenia metallireducens</name>
    <dbReference type="NCBI Taxonomy" id="1413210"/>
    <lineage>
        <taxon>Bacteria</taxon>
        <taxon>Bacillati</taxon>
        <taxon>Bacillota</taxon>
        <taxon>Clostridia</taxon>
        <taxon>Halanaerobiales</taxon>
        <taxon>Halobacteroidaceae</taxon>
        <taxon>Orenia</taxon>
    </lineage>
</organism>
<sequence length="393" mass="45399">MRIPIFIQNTISLLLENKIITGGIIIVSLFVIKIIIKTINYKKSYSYIEKLLKEDILKGLERLNQLEDIEIKKRLLLEGELSLGKSLYEEVKAELINNGITTELFNQLVIGEEDNRSEACKILIQLNTPQAIDYAITALYDESNKVKQTAIETLTEHVNPKIIETFINYLSYCNNELSLSMLTKAFEKIGNLAFEQLVNVAFTKKEVYRSWAIKLLSNMDYGDREDKEVINIFINLLKDKSDMIKVQSIKAISRFRDNQEVFENLIEKLEDNNCEVRSQAAKSLGEYGMEDAVPYLFSLITDSSGMARINAYHSLIKLGDKGFKYLLKATRIKETKEEALQVLKELDMEKVIDNINRIYELDKDIDDELTEELELSSYLEEDKEEQRRFQIIG</sequence>
<dbReference type="GO" id="GO:0016491">
    <property type="term" value="F:oxidoreductase activity"/>
    <property type="evidence" value="ECO:0007669"/>
    <property type="project" value="TreeGrafter"/>
</dbReference>
<reference evidence="2 3" key="2">
    <citation type="submission" date="2016-08" db="EMBL/GenBank/DDBJ databases">
        <title>Orenia metallireducens sp. nov. strain Z6, a Novel Metal-reducing Firmicute from the Deep Subsurface.</title>
        <authorList>
            <person name="Maxim B.I."/>
            <person name="Kenneth K."/>
            <person name="Flynn T.M."/>
            <person name="Oloughlin E.J."/>
            <person name="Locke R.A."/>
            <person name="Weber J.R."/>
            <person name="Egan S.M."/>
            <person name="Mackie R.I."/>
            <person name="Cann I.K."/>
        </authorList>
    </citation>
    <scope>NUCLEOTIDE SEQUENCE [LARGE SCALE GENOMIC DNA]</scope>
    <source>
        <strain evidence="2 3">Z6</strain>
    </source>
</reference>
<evidence type="ECO:0000313" key="2">
    <source>
        <dbReference type="EMBL" id="OCL26443.1"/>
    </source>
</evidence>
<keyword evidence="3" id="KW-1185">Reference proteome</keyword>
<name>A0A1C0A850_9FIRM</name>
<dbReference type="AlphaFoldDB" id="A0A1C0A850"/>
<feature type="transmembrane region" description="Helical" evidence="1">
    <location>
        <begin position="19"/>
        <end position="36"/>
    </location>
</feature>
<dbReference type="Gene3D" id="1.25.10.10">
    <property type="entry name" value="Leucine-rich Repeat Variant"/>
    <property type="match status" value="1"/>
</dbReference>
<keyword evidence="1" id="KW-1133">Transmembrane helix</keyword>
<dbReference type="InterPro" id="IPR011989">
    <property type="entry name" value="ARM-like"/>
</dbReference>
<reference evidence="3" key="1">
    <citation type="submission" date="2016-07" db="EMBL/GenBank/DDBJ databases">
        <authorList>
            <person name="Florea S."/>
            <person name="Webb J.S."/>
            <person name="Jaromczyk J."/>
            <person name="Schardl C.L."/>
        </authorList>
    </citation>
    <scope>NUCLEOTIDE SEQUENCE [LARGE SCALE GENOMIC DNA]</scope>
    <source>
        <strain evidence="3">Z6</strain>
    </source>
</reference>
<gene>
    <name evidence="2" type="ORF">U472_10605</name>
</gene>
<protein>
    <recommendedName>
        <fullName evidence="4">HEAT repeat</fullName>
    </recommendedName>
</protein>
<keyword evidence="1" id="KW-0472">Membrane</keyword>
<evidence type="ECO:0000256" key="1">
    <source>
        <dbReference type="SAM" id="Phobius"/>
    </source>
</evidence>
<dbReference type="EMBL" id="LWDV01000009">
    <property type="protein sequence ID" value="OCL26443.1"/>
    <property type="molecule type" value="Genomic_DNA"/>
</dbReference>
<evidence type="ECO:0000313" key="3">
    <source>
        <dbReference type="Proteomes" id="UP000093514"/>
    </source>
</evidence>
<dbReference type="Pfam" id="PF13646">
    <property type="entry name" value="HEAT_2"/>
    <property type="match status" value="1"/>
</dbReference>
<dbReference type="PANTHER" id="PTHR12697:SF5">
    <property type="entry name" value="DEOXYHYPUSINE HYDROXYLASE"/>
    <property type="match status" value="1"/>
</dbReference>
<evidence type="ECO:0008006" key="4">
    <source>
        <dbReference type="Google" id="ProtNLM"/>
    </source>
</evidence>
<dbReference type="OrthoDB" id="2112914at2"/>
<dbReference type="SUPFAM" id="SSF48371">
    <property type="entry name" value="ARM repeat"/>
    <property type="match status" value="1"/>
</dbReference>
<keyword evidence="1" id="KW-0812">Transmembrane</keyword>
<dbReference type="RefSeq" id="WP_068718278.1">
    <property type="nucleotide sequence ID" value="NZ_LWDV01000009.1"/>
</dbReference>
<comment type="caution">
    <text evidence="2">The sequence shown here is derived from an EMBL/GenBank/DDBJ whole genome shotgun (WGS) entry which is preliminary data.</text>
</comment>
<dbReference type="PANTHER" id="PTHR12697">
    <property type="entry name" value="PBS LYASE HEAT-LIKE PROTEIN"/>
    <property type="match status" value="1"/>
</dbReference>